<name>A0A401PZM1_SCYTO</name>
<keyword evidence="3" id="KW-1185">Reference proteome</keyword>
<dbReference type="EMBL" id="BFAA01014452">
    <property type="protein sequence ID" value="GCB78599.1"/>
    <property type="molecule type" value="Genomic_DNA"/>
</dbReference>
<protein>
    <submittedName>
        <fullName evidence="2">Uncharacterized protein</fullName>
    </submittedName>
</protein>
<reference evidence="2 3" key="1">
    <citation type="journal article" date="2018" name="Nat. Ecol. Evol.">
        <title>Shark genomes provide insights into elasmobranch evolution and the origin of vertebrates.</title>
        <authorList>
            <person name="Hara Y"/>
            <person name="Yamaguchi K"/>
            <person name="Onimaru K"/>
            <person name="Kadota M"/>
            <person name="Koyanagi M"/>
            <person name="Keeley SD"/>
            <person name="Tatsumi K"/>
            <person name="Tanaka K"/>
            <person name="Motone F"/>
            <person name="Kageyama Y"/>
            <person name="Nozu R"/>
            <person name="Adachi N"/>
            <person name="Nishimura O"/>
            <person name="Nakagawa R"/>
            <person name="Tanegashima C"/>
            <person name="Kiyatake I"/>
            <person name="Matsumoto R"/>
            <person name="Murakumo K"/>
            <person name="Nishida K"/>
            <person name="Terakita A"/>
            <person name="Kuratani S"/>
            <person name="Sato K"/>
            <person name="Hyodo S Kuraku.S."/>
        </authorList>
    </citation>
    <scope>NUCLEOTIDE SEQUENCE [LARGE SCALE GENOMIC DNA]</scope>
</reference>
<proteinExistence type="predicted"/>
<sequence>MKPLPPQIVSVYLCGLVYLAQYNSANRKPGSPEGDDALRGKEGEEEAVAAGWKMRSLEPPQTTSPLRLSHRADGGQLGLDTRVRRTPEQAAAQPSTHIAHATFQVDAFDSSFILDVELNQQEIQKSENTQEQFQKQLLPHCYQTPKQPSYGLT</sequence>
<organism evidence="2 3">
    <name type="scientific">Scyliorhinus torazame</name>
    <name type="common">Cloudy catshark</name>
    <name type="synonym">Catulus torazame</name>
    <dbReference type="NCBI Taxonomy" id="75743"/>
    <lineage>
        <taxon>Eukaryota</taxon>
        <taxon>Metazoa</taxon>
        <taxon>Chordata</taxon>
        <taxon>Craniata</taxon>
        <taxon>Vertebrata</taxon>
        <taxon>Chondrichthyes</taxon>
        <taxon>Elasmobranchii</taxon>
        <taxon>Galeomorphii</taxon>
        <taxon>Galeoidea</taxon>
        <taxon>Carcharhiniformes</taxon>
        <taxon>Scyliorhinidae</taxon>
        <taxon>Scyliorhinus</taxon>
    </lineage>
</organism>
<feature type="region of interest" description="Disordered" evidence="1">
    <location>
        <begin position="25"/>
        <end position="77"/>
    </location>
</feature>
<comment type="caution">
    <text evidence="2">The sequence shown here is derived from an EMBL/GenBank/DDBJ whole genome shotgun (WGS) entry which is preliminary data.</text>
</comment>
<accession>A0A401PZM1</accession>
<dbReference type="AlphaFoldDB" id="A0A401PZM1"/>
<evidence type="ECO:0000256" key="1">
    <source>
        <dbReference type="SAM" id="MobiDB-lite"/>
    </source>
</evidence>
<evidence type="ECO:0000313" key="2">
    <source>
        <dbReference type="EMBL" id="GCB78599.1"/>
    </source>
</evidence>
<dbReference type="STRING" id="75743.A0A401PZM1"/>
<evidence type="ECO:0000313" key="3">
    <source>
        <dbReference type="Proteomes" id="UP000288216"/>
    </source>
</evidence>
<gene>
    <name evidence="2" type="ORF">scyTo_0019436</name>
</gene>
<dbReference type="Proteomes" id="UP000288216">
    <property type="component" value="Unassembled WGS sequence"/>
</dbReference>